<dbReference type="InterPro" id="IPR045076">
    <property type="entry name" value="MutS"/>
</dbReference>
<dbReference type="Pfam" id="PF00488">
    <property type="entry name" value="MutS_V"/>
    <property type="match status" value="1"/>
</dbReference>
<dbReference type="CDD" id="cd03281">
    <property type="entry name" value="ABC_MSH5_euk"/>
    <property type="match status" value="1"/>
</dbReference>
<dbReference type="SUPFAM" id="SSF48334">
    <property type="entry name" value="DNA repair protein MutS, domain III"/>
    <property type="match status" value="1"/>
</dbReference>
<dbReference type="STRING" id="1408163.A0A0F4YE14"/>
<dbReference type="InterPro" id="IPR000432">
    <property type="entry name" value="DNA_mismatch_repair_MutS_C"/>
</dbReference>
<dbReference type="InterPro" id="IPR027417">
    <property type="entry name" value="P-loop_NTPase"/>
</dbReference>
<reference evidence="8 9" key="1">
    <citation type="submission" date="2015-04" db="EMBL/GenBank/DDBJ databases">
        <authorList>
            <person name="Heijne W.H."/>
            <person name="Fedorova N.D."/>
            <person name="Nierman W.C."/>
            <person name="Vollebregt A.W."/>
            <person name="Zhao Z."/>
            <person name="Wu L."/>
            <person name="Kumar M."/>
            <person name="Stam H."/>
            <person name="van den Berg M.A."/>
            <person name="Pel H.J."/>
        </authorList>
    </citation>
    <scope>NUCLEOTIDE SEQUENCE [LARGE SCALE GENOMIC DNA]</scope>
    <source>
        <strain evidence="8 9">CBS 393.64</strain>
    </source>
</reference>
<evidence type="ECO:0000313" key="8">
    <source>
        <dbReference type="EMBL" id="KKA16422.1"/>
    </source>
</evidence>
<proteinExistence type="inferred from homology"/>
<dbReference type="InterPro" id="IPR007696">
    <property type="entry name" value="DNA_mismatch_repair_MutS_core"/>
</dbReference>
<keyword evidence="9" id="KW-1185">Reference proteome</keyword>
<dbReference type="InterPro" id="IPR036187">
    <property type="entry name" value="DNA_mismatch_repair_MutS_sf"/>
</dbReference>
<dbReference type="GO" id="GO:0005634">
    <property type="term" value="C:nucleus"/>
    <property type="evidence" value="ECO:0007669"/>
    <property type="project" value="TreeGrafter"/>
</dbReference>
<evidence type="ECO:0000313" key="9">
    <source>
        <dbReference type="Proteomes" id="UP000053958"/>
    </source>
</evidence>
<feature type="domain" description="DNA mismatch repair proteins mutS family" evidence="7">
    <location>
        <begin position="635"/>
        <end position="848"/>
    </location>
</feature>
<dbReference type="PANTHER" id="PTHR11361:SF20">
    <property type="entry name" value="MUTS PROTEIN HOMOLOG 5"/>
    <property type="match status" value="1"/>
</dbReference>
<dbReference type="GO" id="GO:0006298">
    <property type="term" value="P:mismatch repair"/>
    <property type="evidence" value="ECO:0007669"/>
    <property type="project" value="InterPro"/>
</dbReference>
<keyword evidence="3" id="KW-0067">ATP-binding</keyword>
<dbReference type="PANTHER" id="PTHR11361">
    <property type="entry name" value="DNA MISMATCH REPAIR PROTEIN MUTS FAMILY MEMBER"/>
    <property type="match status" value="1"/>
</dbReference>
<protein>
    <submittedName>
        <fullName evidence="8">DNA mismatch repair protein Msh5</fullName>
    </submittedName>
</protein>
<gene>
    <name evidence="8" type="ORF">T310_9993</name>
</gene>
<dbReference type="Pfam" id="PF05192">
    <property type="entry name" value="MutS_III"/>
    <property type="match status" value="1"/>
</dbReference>
<dbReference type="Gene3D" id="1.10.1420.10">
    <property type="match status" value="1"/>
</dbReference>
<feature type="compositionally biased region" description="Basic and acidic residues" evidence="5">
    <location>
        <begin position="27"/>
        <end position="37"/>
    </location>
</feature>
<dbReference type="Gene3D" id="3.40.50.300">
    <property type="entry name" value="P-loop containing nucleotide triphosphate hydrolases"/>
    <property type="match status" value="1"/>
</dbReference>
<dbReference type="GO" id="GO:0140664">
    <property type="term" value="F:ATP-dependent DNA damage sensor activity"/>
    <property type="evidence" value="ECO:0007669"/>
    <property type="project" value="InterPro"/>
</dbReference>
<accession>A0A0F4YE14</accession>
<dbReference type="Proteomes" id="UP000053958">
    <property type="component" value="Unassembled WGS sequence"/>
</dbReference>
<feature type="region of interest" description="Disordered" evidence="5">
    <location>
        <begin position="1"/>
        <end position="76"/>
    </location>
</feature>
<feature type="compositionally biased region" description="Polar residues" evidence="5">
    <location>
        <begin position="11"/>
        <end position="20"/>
    </location>
</feature>
<evidence type="ECO:0000256" key="1">
    <source>
        <dbReference type="ARBA" id="ARBA00006271"/>
    </source>
</evidence>
<dbReference type="EMBL" id="LASV01000776">
    <property type="protein sequence ID" value="KKA16422.1"/>
    <property type="molecule type" value="Genomic_DNA"/>
</dbReference>
<dbReference type="SUPFAM" id="SSF52540">
    <property type="entry name" value="P-loop containing nucleoside triphosphate hydrolases"/>
    <property type="match status" value="1"/>
</dbReference>
<evidence type="ECO:0000259" key="6">
    <source>
        <dbReference type="SMART" id="SM00533"/>
    </source>
</evidence>
<feature type="domain" description="DNA mismatch repair protein MutS core" evidence="6">
    <location>
        <begin position="313"/>
        <end position="600"/>
    </location>
</feature>
<dbReference type="GeneID" id="25321901"/>
<dbReference type="RefSeq" id="XP_013323034.1">
    <property type="nucleotide sequence ID" value="XM_013467580.1"/>
</dbReference>
<organism evidence="8 9">
    <name type="scientific">Rasamsonia emersonii (strain ATCC 16479 / CBS 393.64 / IMI 116815)</name>
    <dbReference type="NCBI Taxonomy" id="1408163"/>
    <lineage>
        <taxon>Eukaryota</taxon>
        <taxon>Fungi</taxon>
        <taxon>Dikarya</taxon>
        <taxon>Ascomycota</taxon>
        <taxon>Pezizomycotina</taxon>
        <taxon>Eurotiomycetes</taxon>
        <taxon>Eurotiomycetidae</taxon>
        <taxon>Eurotiales</taxon>
        <taxon>Trichocomaceae</taxon>
        <taxon>Rasamsonia</taxon>
    </lineage>
</organism>
<dbReference type="SMART" id="SM00534">
    <property type="entry name" value="MUTSac"/>
    <property type="match status" value="1"/>
</dbReference>
<evidence type="ECO:0000256" key="2">
    <source>
        <dbReference type="ARBA" id="ARBA00022741"/>
    </source>
</evidence>
<keyword evidence="2" id="KW-0547">Nucleotide-binding</keyword>
<dbReference type="GO" id="GO:0051026">
    <property type="term" value="P:chiasma assembly"/>
    <property type="evidence" value="ECO:0007669"/>
    <property type="project" value="TreeGrafter"/>
</dbReference>
<dbReference type="OrthoDB" id="29596at2759"/>
<dbReference type="GO" id="GO:0005524">
    <property type="term" value="F:ATP binding"/>
    <property type="evidence" value="ECO:0007669"/>
    <property type="project" value="UniProtKB-KW"/>
</dbReference>
<evidence type="ECO:0000256" key="5">
    <source>
        <dbReference type="SAM" id="MobiDB-lite"/>
    </source>
</evidence>
<evidence type="ECO:0000256" key="3">
    <source>
        <dbReference type="ARBA" id="ARBA00022840"/>
    </source>
</evidence>
<evidence type="ECO:0000259" key="7">
    <source>
        <dbReference type="SMART" id="SM00534"/>
    </source>
</evidence>
<keyword evidence="4" id="KW-0238">DNA-binding</keyword>
<dbReference type="SMART" id="SM00533">
    <property type="entry name" value="MUTSd"/>
    <property type="match status" value="1"/>
</dbReference>
<comment type="similarity">
    <text evidence="1">Belongs to the DNA mismatch repair MutS family.</text>
</comment>
<dbReference type="GO" id="GO:0030983">
    <property type="term" value="F:mismatched DNA binding"/>
    <property type="evidence" value="ECO:0007669"/>
    <property type="project" value="InterPro"/>
</dbReference>
<name>A0A0F4YE14_RASE3</name>
<comment type="caution">
    <text evidence="8">The sequence shown here is derived from an EMBL/GenBank/DDBJ whole genome shotgun (WGS) entry which is preliminary data.</text>
</comment>
<dbReference type="AlphaFoldDB" id="A0A0F4YE14"/>
<sequence length="869" mass="97682">MSSSKRKRDSVFSTSYNPSSFRRRFQGGRDEETRLPQDDYSSNRSPRVSFPELQRLPTDSITGSVDRRHVEQGPEEDLDDDLEQVIMAIDIKEHGTVAKKSLRRVCFPDHPMSPQLLTFAWYQVKLEVKPTTILSSTRADETAISAQQRRTAGRDENFVPYAQFHLPYQVDIRPAQEFNCQNAKTKLAALVNPDVIQFLVPSDGLTDEQITVENAGFTSQKEKLLRLASHIDLENTVSLGCAGAILTYLQRRRTSEYPSDGISGAFRVRSIESFTLKGTMSINADTLSSLQILQSESHPNAFNQGPGKTSSRSKNFSLYGLFYQHVLTPQGKTRLRQTFLRPSIELDVITKRHDIIDIFSRPANAPALQKLNSSLREIKNLRPLMTNLHKGLSNGSGKFGGFKSTVWDTLLNVDIDDSKEQQRTIVKPGVDRELDLLKDRYNGLDSLLKRVAIDIAKTIPEELEIDVNVIYFPQLGFNIAIPFDRTGRAAYDGGDEPWEQVFTTENRVYFKDSRMKEMDEKLGDMYGLICEKEIEIAHELAQRVLEYENMLVKASDVCGELDCYLAMVQTASIYKFIRPKMTMQNMIKIKGGRHPLQELTVPSYVPNDTFIVGGAGNSDALQKDTSNEAGLPEGPSMLLLTGPNYSGKSMYLKQVALTVYLAHIGSFVPAQSAEIGITDKILTRITTPETVSKIQSTFMINLQQISLALKLATHRSLLIIDEFGKGTDLNGQRGLRHWILLTDFLTDGAGLACGIFEYLLNLGDERPKVLAATHFHEIFENGFLRPRPHLGFGHMEIRVDENAHEAGDQITYLYKFVIPLPVKALNEKTNDLTAFYRAVAMKALELCTCPYCLRKQLSTDKRCFPAAPP</sequence>
<evidence type="ECO:0000256" key="4">
    <source>
        <dbReference type="ARBA" id="ARBA00023125"/>
    </source>
</evidence>